<dbReference type="RefSeq" id="WP_253889605.1">
    <property type="nucleotide sequence ID" value="NZ_BAAAVB010000008.1"/>
</dbReference>
<evidence type="ECO:0000256" key="2">
    <source>
        <dbReference type="ARBA" id="ARBA00023125"/>
    </source>
</evidence>
<dbReference type="SUPFAM" id="SSF48008">
    <property type="entry name" value="GntR ligand-binding domain-like"/>
    <property type="match status" value="1"/>
</dbReference>
<comment type="caution">
    <text evidence="5">The sequence shown here is derived from an EMBL/GenBank/DDBJ whole genome shotgun (WGS) entry which is preliminary data.</text>
</comment>
<evidence type="ECO:0000256" key="3">
    <source>
        <dbReference type="ARBA" id="ARBA00023163"/>
    </source>
</evidence>
<dbReference type="InterPro" id="IPR000485">
    <property type="entry name" value="AsnC-type_HTH_dom"/>
</dbReference>
<dbReference type="PROSITE" id="PS50949">
    <property type="entry name" value="HTH_GNTR"/>
    <property type="match status" value="1"/>
</dbReference>
<dbReference type="SMART" id="SM00345">
    <property type="entry name" value="HTH_GNTR"/>
    <property type="match status" value="1"/>
</dbReference>
<evidence type="ECO:0000256" key="1">
    <source>
        <dbReference type="ARBA" id="ARBA00023015"/>
    </source>
</evidence>
<dbReference type="Pfam" id="PF07729">
    <property type="entry name" value="FCD"/>
    <property type="match status" value="1"/>
</dbReference>
<evidence type="ECO:0000313" key="5">
    <source>
        <dbReference type="EMBL" id="MCP2272682.1"/>
    </source>
</evidence>
<name>A0ABT1IJ62_9PSEU</name>
<dbReference type="EMBL" id="JAMTCO010000013">
    <property type="protein sequence ID" value="MCP2272682.1"/>
    <property type="molecule type" value="Genomic_DNA"/>
</dbReference>
<feature type="domain" description="HTH gntR-type" evidence="4">
    <location>
        <begin position="9"/>
        <end position="76"/>
    </location>
</feature>
<dbReference type="Proteomes" id="UP001205185">
    <property type="component" value="Unassembled WGS sequence"/>
</dbReference>
<protein>
    <submittedName>
        <fullName evidence="5">DNA-binding transcriptional regulator, GntR family</fullName>
    </submittedName>
</protein>
<dbReference type="GO" id="GO:0003677">
    <property type="term" value="F:DNA binding"/>
    <property type="evidence" value="ECO:0007669"/>
    <property type="project" value="UniProtKB-KW"/>
</dbReference>
<accession>A0ABT1IJ62</accession>
<dbReference type="InterPro" id="IPR036390">
    <property type="entry name" value="WH_DNA-bd_sf"/>
</dbReference>
<dbReference type="Gene3D" id="1.20.120.530">
    <property type="entry name" value="GntR ligand-binding domain-like"/>
    <property type="match status" value="1"/>
</dbReference>
<dbReference type="PANTHER" id="PTHR43537">
    <property type="entry name" value="TRANSCRIPTIONAL REGULATOR, GNTR FAMILY"/>
    <property type="match status" value="1"/>
</dbReference>
<keyword evidence="1" id="KW-0805">Transcription regulation</keyword>
<dbReference type="InterPro" id="IPR000524">
    <property type="entry name" value="Tscrpt_reg_HTH_GntR"/>
</dbReference>
<reference evidence="5 6" key="1">
    <citation type="submission" date="2022-06" db="EMBL/GenBank/DDBJ databases">
        <title>Genomic Encyclopedia of Archaeal and Bacterial Type Strains, Phase II (KMG-II): from individual species to whole genera.</title>
        <authorList>
            <person name="Goeker M."/>
        </authorList>
    </citation>
    <scope>NUCLEOTIDE SEQUENCE [LARGE SCALE GENOMIC DNA]</scope>
    <source>
        <strain evidence="5 6">DSM 44255</strain>
    </source>
</reference>
<dbReference type="InterPro" id="IPR011711">
    <property type="entry name" value="GntR_C"/>
</dbReference>
<evidence type="ECO:0000259" key="4">
    <source>
        <dbReference type="PROSITE" id="PS50949"/>
    </source>
</evidence>
<keyword evidence="2 5" id="KW-0238">DNA-binding</keyword>
<evidence type="ECO:0000313" key="6">
    <source>
        <dbReference type="Proteomes" id="UP001205185"/>
    </source>
</evidence>
<dbReference type="PANTHER" id="PTHR43537:SF24">
    <property type="entry name" value="GLUCONATE OPERON TRANSCRIPTIONAL REPRESSOR"/>
    <property type="match status" value="1"/>
</dbReference>
<sequence length="233" mass="25774">MGSAPSAGQSKVDFVHEILRARIVNSEYAAGQRLIIDTLSKEVGVSQAPIREALRRLEAEGLVDYGANAGPSIVRLDKQDWFNLMEMKAVLEAYATRAAVPFITGDDITELRSLNTRLSQALDAFDLESWSEHNRAFHELIRSRCPNQRMVGELKDLSQWADTVSRLVFSHERGFIIQVLGLSAGRETIAAHEQILDAVERGAADGALEDLSRAHTLALVKQVQDRLRANDVA</sequence>
<keyword evidence="6" id="KW-1185">Reference proteome</keyword>
<dbReference type="SUPFAM" id="SSF46785">
    <property type="entry name" value="Winged helix' DNA-binding domain"/>
    <property type="match status" value="1"/>
</dbReference>
<gene>
    <name evidence="5" type="ORF">LV75_005208</name>
</gene>
<dbReference type="Gene3D" id="1.10.10.10">
    <property type="entry name" value="Winged helix-like DNA-binding domain superfamily/Winged helix DNA-binding domain"/>
    <property type="match status" value="1"/>
</dbReference>
<dbReference type="InterPro" id="IPR036388">
    <property type="entry name" value="WH-like_DNA-bd_sf"/>
</dbReference>
<proteinExistence type="predicted"/>
<dbReference type="Pfam" id="PF00392">
    <property type="entry name" value="GntR"/>
    <property type="match status" value="1"/>
</dbReference>
<dbReference type="PRINTS" id="PR00033">
    <property type="entry name" value="HTHASNC"/>
</dbReference>
<organism evidence="5 6">
    <name type="scientific">Actinokineospora diospyrosa</name>
    <dbReference type="NCBI Taxonomy" id="103728"/>
    <lineage>
        <taxon>Bacteria</taxon>
        <taxon>Bacillati</taxon>
        <taxon>Actinomycetota</taxon>
        <taxon>Actinomycetes</taxon>
        <taxon>Pseudonocardiales</taxon>
        <taxon>Pseudonocardiaceae</taxon>
        <taxon>Actinokineospora</taxon>
    </lineage>
</organism>
<dbReference type="InterPro" id="IPR008920">
    <property type="entry name" value="TF_FadR/GntR_C"/>
</dbReference>
<keyword evidence="3" id="KW-0804">Transcription</keyword>
<dbReference type="SMART" id="SM00895">
    <property type="entry name" value="FCD"/>
    <property type="match status" value="1"/>
</dbReference>